<name>A0A0W8FYZ2_9ZZZZ</name>
<protein>
    <recommendedName>
        <fullName evidence="2">DUF4251 domain-containing protein</fullName>
    </recommendedName>
</protein>
<accession>A0A0W8FYZ2</accession>
<reference evidence="1" key="1">
    <citation type="journal article" date="2015" name="Proc. Natl. Acad. Sci. U.S.A.">
        <title>Networks of energetic and metabolic interactions define dynamics in microbial communities.</title>
        <authorList>
            <person name="Embree M."/>
            <person name="Liu J.K."/>
            <person name="Al-Bassam M.M."/>
            <person name="Zengler K."/>
        </authorList>
    </citation>
    <scope>NUCLEOTIDE SEQUENCE</scope>
</reference>
<evidence type="ECO:0008006" key="2">
    <source>
        <dbReference type="Google" id="ProtNLM"/>
    </source>
</evidence>
<dbReference type="EMBL" id="LNQE01000532">
    <property type="protein sequence ID" value="KUG26116.1"/>
    <property type="molecule type" value="Genomic_DNA"/>
</dbReference>
<gene>
    <name evidence="1" type="ORF">ASZ90_004048</name>
</gene>
<evidence type="ECO:0000313" key="1">
    <source>
        <dbReference type="EMBL" id="KUG26116.1"/>
    </source>
</evidence>
<comment type="caution">
    <text evidence="1">The sequence shown here is derived from an EMBL/GenBank/DDBJ whole genome shotgun (WGS) entry which is preliminary data.</text>
</comment>
<organism evidence="1">
    <name type="scientific">hydrocarbon metagenome</name>
    <dbReference type="NCBI Taxonomy" id="938273"/>
    <lineage>
        <taxon>unclassified sequences</taxon>
        <taxon>metagenomes</taxon>
        <taxon>ecological metagenomes</taxon>
    </lineage>
</organism>
<proteinExistence type="predicted"/>
<sequence>MKRLMLLFFFIGLICYSQTIQLKTFNELFESLMNGENVNIVIKYGMTKMIIDGEEKKAPDAIGGMKLLPYEYFEKGVVRNEKSYISCSETVLINHPFYGYVYNYVKLRIYEDDSVEIIAQYVDPQTYEIKMDEKFLTIINDGINEGGIYFYRN</sequence>
<dbReference type="AlphaFoldDB" id="A0A0W8FYZ2"/>